<proteinExistence type="predicted"/>
<feature type="compositionally biased region" description="Low complexity" evidence="1">
    <location>
        <begin position="61"/>
        <end position="70"/>
    </location>
</feature>
<dbReference type="AlphaFoldDB" id="C5B2C0"/>
<dbReference type="EMBL" id="CP001510">
    <property type="protein sequence ID" value="ACS39775.1"/>
    <property type="molecule type" value="Genomic_DNA"/>
</dbReference>
<organism evidence="2 3">
    <name type="scientific">Methylorubrum extorquens (strain ATCC 14718 / DSM 1338 / JCM 2805 / NCIMB 9133 / AM1)</name>
    <name type="common">Methylobacterium extorquens</name>
    <dbReference type="NCBI Taxonomy" id="272630"/>
    <lineage>
        <taxon>Bacteria</taxon>
        <taxon>Pseudomonadati</taxon>
        <taxon>Pseudomonadota</taxon>
        <taxon>Alphaproteobacteria</taxon>
        <taxon>Hyphomicrobiales</taxon>
        <taxon>Methylobacteriaceae</taxon>
        <taxon>Methylorubrum</taxon>
    </lineage>
</organism>
<evidence type="ECO:0000313" key="3">
    <source>
        <dbReference type="Proteomes" id="UP000009081"/>
    </source>
</evidence>
<dbReference type="STRING" id="272630.MexAM1_META1p1965"/>
<keyword evidence="3" id="KW-1185">Reference proteome</keyword>
<reference evidence="2 3" key="1">
    <citation type="journal article" date="2009" name="PLoS ONE">
        <title>Methylobacterium genome sequences: a reference blueprint to investigate microbial metabolism of C1 compounds from natural and industrial sources.</title>
        <authorList>
            <person name="Vuilleumier S."/>
            <person name="Chistoserdova L."/>
            <person name="Lee M.-C."/>
            <person name="Bringel F."/>
            <person name="Lajus A."/>
            <person name="Zhou Y."/>
            <person name="Gourion B."/>
            <person name="Barbe V."/>
            <person name="Chang J."/>
            <person name="Cruveiller S."/>
            <person name="Dossat C."/>
            <person name="Gillett W."/>
            <person name="Gruffaz C."/>
            <person name="Haugen E."/>
            <person name="Hourcade E."/>
            <person name="Levy R."/>
            <person name="Mangenot S."/>
            <person name="Muller E."/>
            <person name="Nadalig T."/>
            <person name="Pagni M."/>
            <person name="Penny C."/>
            <person name="Peyraud R."/>
            <person name="Robinson D.G."/>
            <person name="Roche D."/>
            <person name="Rouy Z."/>
            <person name="Saenampechek C."/>
            <person name="Salvignol G."/>
            <person name="Vallenet D."/>
            <person name="Wu Z."/>
            <person name="Marx C.J."/>
            <person name="Vorholt J.A."/>
            <person name="Olson M.V."/>
            <person name="Kaul R."/>
            <person name="Weissenbach J."/>
            <person name="Medigue C."/>
            <person name="Lidstrom M.E."/>
        </authorList>
    </citation>
    <scope>NUCLEOTIDE SEQUENCE [LARGE SCALE GENOMIC DNA]</scope>
    <source>
        <strain evidence="3">ATCC 14718 / DSM 1338 / JCM 2805 / NCIMB 9133 / AM1</strain>
    </source>
</reference>
<protein>
    <submittedName>
        <fullName evidence="2">Uncharacterized protein</fullName>
    </submittedName>
</protein>
<evidence type="ECO:0000256" key="1">
    <source>
        <dbReference type="SAM" id="MobiDB-lite"/>
    </source>
</evidence>
<evidence type="ECO:0000313" key="2">
    <source>
        <dbReference type="EMBL" id="ACS39775.1"/>
    </source>
</evidence>
<dbReference type="KEGG" id="mea:Mex_1p1965"/>
<feature type="region of interest" description="Disordered" evidence="1">
    <location>
        <begin position="61"/>
        <end position="86"/>
    </location>
</feature>
<dbReference type="HOGENOM" id="CLU_2494300_0_0_5"/>
<feature type="compositionally biased region" description="Basic residues" evidence="1">
    <location>
        <begin position="71"/>
        <end position="86"/>
    </location>
</feature>
<accession>C5B2C0</accession>
<dbReference type="Proteomes" id="UP000009081">
    <property type="component" value="Chromosome"/>
</dbReference>
<name>C5B2C0_METEA</name>
<gene>
    <name evidence="2" type="ordered locus">MexAM1_META1p1965</name>
</gene>
<sequence length="86" mass="9718">MPPLRHVIGAMLRARDGTERPRFFFLPDTAYTSTLNKGRSRPARKATSAIGTGVLRGFRWTASTSPAARRSTARSRFRAPRTRRCR</sequence>